<name>C3YJK1_BRAFL</name>
<keyword evidence="2" id="KW-0472">Membrane</keyword>
<organism>
    <name type="scientific">Branchiostoma floridae</name>
    <name type="common">Florida lancelet</name>
    <name type="synonym">Amphioxus</name>
    <dbReference type="NCBI Taxonomy" id="7739"/>
    <lineage>
        <taxon>Eukaryota</taxon>
        <taxon>Metazoa</taxon>
        <taxon>Chordata</taxon>
        <taxon>Cephalochordata</taxon>
        <taxon>Leptocardii</taxon>
        <taxon>Amphioxiformes</taxon>
        <taxon>Branchiostomatidae</taxon>
        <taxon>Branchiostoma</taxon>
    </lineage>
</organism>
<dbReference type="PANTHER" id="PTHR11161:SF0">
    <property type="entry name" value="O-ACYLTRANSFERASE LIKE PROTEIN"/>
    <property type="match status" value="1"/>
</dbReference>
<reference evidence="3" key="1">
    <citation type="journal article" date="2008" name="Nature">
        <title>The amphioxus genome and the evolution of the chordate karyotype.</title>
        <authorList>
            <consortium name="US DOE Joint Genome Institute (JGI-PGF)"/>
            <person name="Putnam N.H."/>
            <person name="Butts T."/>
            <person name="Ferrier D.E.K."/>
            <person name="Furlong R.F."/>
            <person name="Hellsten U."/>
            <person name="Kawashima T."/>
            <person name="Robinson-Rechavi M."/>
            <person name="Shoguchi E."/>
            <person name="Terry A."/>
            <person name="Yu J.-K."/>
            <person name="Benito-Gutierrez E.L."/>
            <person name="Dubchak I."/>
            <person name="Garcia-Fernandez J."/>
            <person name="Gibson-Brown J.J."/>
            <person name="Grigoriev I.V."/>
            <person name="Horton A.C."/>
            <person name="de Jong P.J."/>
            <person name="Jurka J."/>
            <person name="Kapitonov V.V."/>
            <person name="Kohara Y."/>
            <person name="Kuroki Y."/>
            <person name="Lindquist E."/>
            <person name="Lucas S."/>
            <person name="Osoegawa K."/>
            <person name="Pennacchio L.A."/>
            <person name="Salamov A.A."/>
            <person name="Satou Y."/>
            <person name="Sauka-Spengler T."/>
            <person name="Schmutz J."/>
            <person name="Shin-I T."/>
            <person name="Toyoda A."/>
            <person name="Bronner-Fraser M."/>
            <person name="Fujiyama A."/>
            <person name="Holland L.Z."/>
            <person name="Holland P.W.H."/>
            <person name="Satoh N."/>
            <person name="Rokhsar D.S."/>
        </authorList>
    </citation>
    <scope>NUCLEOTIDE SEQUENCE [LARGE SCALE GENOMIC DNA]</scope>
    <source>
        <strain evidence="3">S238N-H82</strain>
        <tissue evidence="3">Testes</tissue>
    </source>
</reference>
<feature type="transmembrane region" description="Helical" evidence="2">
    <location>
        <begin position="213"/>
        <end position="229"/>
    </location>
</feature>
<evidence type="ECO:0000313" key="3">
    <source>
        <dbReference type="EMBL" id="EEN59308.1"/>
    </source>
</evidence>
<protein>
    <recommendedName>
        <fullName evidence="4">Acyltransferase 3 domain-containing protein</fullName>
    </recommendedName>
</protein>
<dbReference type="InParanoid" id="C3YJK1"/>
<feature type="transmembrane region" description="Helical" evidence="2">
    <location>
        <begin position="352"/>
        <end position="380"/>
    </location>
</feature>
<evidence type="ECO:0000256" key="1">
    <source>
        <dbReference type="SAM" id="MobiDB-lite"/>
    </source>
</evidence>
<feature type="transmembrane region" description="Helical" evidence="2">
    <location>
        <begin position="286"/>
        <end position="309"/>
    </location>
</feature>
<accession>C3YJK1</accession>
<dbReference type="eggNOG" id="KOG3700">
    <property type="taxonomic scope" value="Eukaryota"/>
</dbReference>
<proteinExistence type="predicted"/>
<feature type="transmembrane region" description="Helical" evidence="2">
    <location>
        <begin position="321"/>
        <end position="340"/>
    </location>
</feature>
<dbReference type="PANTHER" id="PTHR11161">
    <property type="entry name" value="O-ACYLTRANSFERASE"/>
    <property type="match status" value="1"/>
</dbReference>
<evidence type="ECO:0008006" key="4">
    <source>
        <dbReference type="Google" id="ProtNLM"/>
    </source>
</evidence>
<dbReference type="InterPro" id="IPR052728">
    <property type="entry name" value="O2_lipid_transport_reg"/>
</dbReference>
<evidence type="ECO:0000256" key="2">
    <source>
        <dbReference type="SAM" id="Phobius"/>
    </source>
</evidence>
<gene>
    <name evidence="3" type="ORF">BRAFLDRAFT_71408</name>
</gene>
<feature type="transmembrane region" description="Helical" evidence="2">
    <location>
        <begin position="241"/>
        <end position="262"/>
    </location>
</feature>
<sequence>MPWSRQANKRVPNTGEGLTSQRPSTEQHRDRLRQQIQQVWNETSPSSFQYLIGAIKPGSSAAAMLMFGLILLPSMPLEDQTVDELGNVARCELPPLQLPHAPLRNYIMPGLPGARKQFEAILARSRSLPGSADVMGRGDMLAQKTEIIAELAKKSPSDLQAPIRYNKFGMRHLRAASSILLVPSSPDHLQLQCSCLDLSWGYYNYYMKPYCRIGPYLVGIAVGWLLVKMKRKQTRSMTVRLLMTIGWLVAAASAMAVLYATYGKYHGTTLQTEAENVLYLTIHRTVWATALGWVVVACHHGYGGVVDIILSWDAWVPLSRLTYCAYLIHIQVVIAVYISMEVPIHYTTFTMIYFFLGHVALSYGLAFLVSVAVEVPLLGLEKVIFNK</sequence>
<feature type="region of interest" description="Disordered" evidence="1">
    <location>
        <begin position="1"/>
        <end position="29"/>
    </location>
</feature>
<dbReference type="EMBL" id="GG666520">
    <property type="protein sequence ID" value="EEN59308.1"/>
    <property type="molecule type" value="Genomic_DNA"/>
</dbReference>
<keyword evidence="2" id="KW-1133">Transmembrane helix</keyword>
<keyword evidence="2" id="KW-0812">Transmembrane</keyword>
<dbReference type="AlphaFoldDB" id="C3YJK1"/>